<reference evidence="1 2" key="1">
    <citation type="submission" date="2017-08" db="EMBL/GenBank/DDBJ databases">
        <title>Infants hospitalized years apart are colonized by the same room-sourced microbial strains.</title>
        <authorList>
            <person name="Brooks B."/>
            <person name="Olm M.R."/>
            <person name="Firek B.A."/>
            <person name="Baker R."/>
            <person name="Thomas B.C."/>
            <person name="Morowitz M.J."/>
            <person name="Banfield J.F."/>
        </authorList>
    </citation>
    <scope>NUCLEOTIDE SEQUENCE [LARGE SCALE GENOMIC DNA]</scope>
    <source>
        <strain evidence="1">S2_003_000_R2_14</strain>
    </source>
</reference>
<dbReference type="Proteomes" id="UP000249061">
    <property type="component" value="Unassembled WGS sequence"/>
</dbReference>
<comment type="caution">
    <text evidence="1">The sequence shown here is derived from an EMBL/GenBank/DDBJ whole genome shotgun (WGS) entry which is preliminary data.</text>
</comment>
<name>A0A2W5TTE5_9BACT</name>
<accession>A0A2W5TTE5</accession>
<protein>
    <submittedName>
        <fullName evidence="1">Uncharacterized protein</fullName>
    </submittedName>
</protein>
<dbReference type="AlphaFoldDB" id="A0A2W5TTE5"/>
<evidence type="ECO:0000313" key="1">
    <source>
        <dbReference type="EMBL" id="PZR17267.1"/>
    </source>
</evidence>
<sequence>MRRQFTISRVRQAVTTSWEFPLAWDEVDESPLAGPFSALEQRRLDTAIGCFPFARRTGDGRKAWRINSPGSGDVVAWVTSDGSLYIEGETTLNLIYAIYVHLSDTCPELVVEDRITSVVHNAPSLLRLVRRDEQNRAAA</sequence>
<proteinExistence type="predicted"/>
<dbReference type="EMBL" id="QFQP01000002">
    <property type="protein sequence ID" value="PZR17267.1"/>
    <property type="molecule type" value="Genomic_DNA"/>
</dbReference>
<evidence type="ECO:0000313" key="2">
    <source>
        <dbReference type="Proteomes" id="UP000249061"/>
    </source>
</evidence>
<gene>
    <name evidence="1" type="ORF">DI536_02775</name>
</gene>
<organism evidence="1 2">
    <name type="scientific">Archangium gephyra</name>
    <dbReference type="NCBI Taxonomy" id="48"/>
    <lineage>
        <taxon>Bacteria</taxon>
        <taxon>Pseudomonadati</taxon>
        <taxon>Myxococcota</taxon>
        <taxon>Myxococcia</taxon>
        <taxon>Myxococcales</taxon>
        <taxon>Cystobacterineae</taxon>
        <taxon>Archangiaceae</taxon>
        <taxon>Archangium</taxon>
    </lineage>
</organism>